<comment type="function">
    <text evidence="1 12">Catalyzes the condensation of (S)-aspartate-beta-semialdehyde [(S)-ASA] and pyruvate to 4-hydroxy-tetrahydrodipicolinate (HTPA).</text>
</comment>
<dbReference type="PANTHER" id="PTHR12128:SF66">
    <property type="entry name" value="4-HYDROXY-2-OXOGLUTARATE ALDOLASE, MITOCHONDRIAL"/>
    <property type="match status" value="1"/>
</dbReference>
<keyword evidence="8 12" id="KW-0457">Lysine biosynthesis</keyword>
<dbReference type="Gene3D" id="3.20.20.70">
    <property type="entry name" value="Aldolase class I"/>
    <property type="match status" value="1"/>
</dbReference>
<comment type="pathway">
    <text evidence="2 12">Amino-acid biosynthesis; L-lysine biosynthesis via DAP pathway; (S)-tetrahydrodipicolinate from L-aspartate: step 3/4.</text>
</comment>
<keyword evidence="6 12" id="KW-0028">Amino-acid biosynthesis</keyword>
<feature type="site" description="Part of a proton relay during catalysis" evidence="12">
    <location>
        <position position="113"/>
    </location>
</feature>
<dbReference type="NCBIfam" id="TIGR00674">
    <property type="entry name" value="dapA"/>
    <property type="match status" value="1"/>
</dbReference>
<evidence type="ECO:0000313" key="15">
    <source>
        <dbReference type="Proteomes" id="UP000620262"/>
    </source>
</evidence>
<organism evidence="14 15">
    <name type="scientific">Rhizobium viscosum</name>
    <name type="common">Arthrobacter viscosus</name>
    <dbReference type="NCBI Taxonomy" id="1673"/>
    <lineage>
        <taxon>Bacteria</taxon>
        <taxon>Pseudomonadati</taxon>
        <taxon>Pseudomonadota</taxon>
        <taxon>Alphaproteobacteria</taxon>
        <taxon>Hyphomicrobiales</taxon>
        <taxon>Rhizobiaceae</taxon>
        <taxon>Rhizobium/Agrobacterium group</taxon>
        <taxon>Rhizobium</taxon>
    </lineage>
</organism>
<comment type="caution">
    <text evidence="12">Lacks conserved residue(s) required for the propagation of feature annotation.</text>
</comment>
<evidence type="ECO:0000256" key="7">
    <source>
        <dbReference type="ARBA" id="ARBA00022915"/>
    </source>
</evidence>
<protein>
    <recommendedName>
        <fullName evidence="4 12">4-hydroxy-tetrahydrodipicolinate synthase</fullName>
        <shortName evidence="12">HTPA synthase</shortName>
        <ecNumber evidence="4 12">4.3.3.7</ecNumber>
    </recommendedName>
</protein>
<comment type="catalytic activity">
    <reaction evidence="11 12">
        <text>L-aspartate 4-semialdehyde + pyruvate = (2S,4S)-4-hydroxy-2,3,4,5-tetrahydrodipicolinate + H2O + H(+)</text>
        <dbReference type="Rhea" id="RHEA:34171"/>
        <dbReference type="ChEBI" id="CHEBI:15361"/>
        <dbReference type="ChEBI" id="CHEBI:15377"/>
        <dbReference type="ChEBI" id="CHEBI:15378"/>
        <dbReference type="ChEBI" id="CHEBI:67139"/>
        <dbReference type="ChEBI" id="CHEBI:537519"/>
        <dbReference type="EC" id="4.3.3.7"/>
    </reaction>
</comment>
<feature type="binding site" evidence="12">
    <location>
        <position position="209"/>
    </location>
    <ligand>
        <name>pyruvate</name>
        <dbReference type="ChEBI" id="CHEBI:15361"/>
    </ligand>
</feature>
<evidence type="ECO:0000256" key="5">
    <source>
        <dbReference type="ARBA" id="ARBA00022490"/>
    </source>
</evidence>
<evidence type="ECO:0000256" key="10">
    <source>
        <dbReference type="ARBA" id="ARBA00023270"/>
    </source>
</evidence>
<dbReference type="GO" id="GO:0008840">
    <property type="term" value="F:4-hydroxy-tetrahydrodipicolinate synthase activity"/>
    <property type="evidence" value="ECO:0007669"/>
    <property type="project" value="UniProtKB-EC"/>
</dbReference>
<dbReference type="InterPro" id="IPR013785">
    <property type="entry name" value="Aldolase_TIM"/>
</dbReference>
<evidence type="ECO:0000313" key="14">
    <source>
        <dbReference type="EMBL" id="MBE1503145.1"/>
    </source>
</evidence>
<evidence type="ECO:0000256" key="13">
    <source>
        <dbReference type="PIRNR" id="PIRNR001365"/>
    </source>
</evidence>
<gene>
    <name evidence="12" type="primary">dapA</name>
    <name evidence="14" type="ORF">H4W29_000326</name>
</gene>
<dbReference type="EMBL" id="JADBEC010000001">
    <property type="protein sequence ID" value="MBE1503145.1"/>
    <property type="molecule type" value="Genomic_DNA"/>
</dbReference>
<dbReference type="SMART" id="SM01130">
    <property type="entry name" value="DHDPS"/>
    <property type="match status" value="1"/>
</dbReference>
<proteinExistence type="inferred from homology"/>
<comment type="subcellular location">
    <subcellularLocation>
        <location evidence="12">Cytoplasm</location>
    </subcellularLocation>
</comment>
<dbReference type="PRINTS" id="PR00146">
    <property type="entry name" value="DHPICSNTHASE"/>
</dbReference>
<keyword evidence="5 12" id="KW-0963">Cytoplasm</keyword>
<evidence type="ECO:0000256" key="2">
    <source>
        <dbReference type="ARBA" id="ARBA00005120"/>
    </source>
</evidence>
<dbReference type="InterPro" id="IPR005263">
    <property type="entry name" value="DapA"/>
</dbReference>
<evidence type="ECO:0000256" key="11">
    <source>
        <dbReference type="ARBA" id="ARBA00047836"/>
    </source>
</evidence>
<keyword evidence="9 12" id="KW-0456">Lyase</keyword>
<dbReference type="CDD" id="cd00950">
    <property type="entry name" value="DHDPS"/>
    <property type="match status" value="1"/>
</dbReference>
<dbReference type="Proteomes" id="UP000620262">
    <property type="component" value="Unassembled WGS sequence"/>
</dbReference>
<evidence type="ECO:0000256" key="9">
    <source>
        <dbReference type="ARBA" id="ARBA00023239"/>
    </source>
</evidence>
<comment type="similarity">
    <text evidence="3 12 13">Belongs to the DapA family.</text>
</comment>
<evidence type="ECO:0000256" key="8">
    <source>
        <dbReference type="ARBA" id="ARBA00023154"/>
    </source>
</evidence>
<comment type="caution">
    <text evidence="14">The sequence shown here is derived from an EMBL/GenBank/DDBJ whole genome shotgun (WGS) entry which is preliminary data.</text>
</comment>
<dbReference type="EC" id="4.3.3.7" evidence="4 12"/>
<evidence type="ECO:0000256" key="12">
    <source>
        <dbReference type="HAMAP-Rule" id="MF_00418"/>
    </source>
</evidence>
<evidence type="ECO:0000256" key="3">
    <source>
        <dbReference type="ARBA" id="ARBA00007592"/>
    </source>
</evidence>
<keyword evidence="7 12" id="KW-0220">Diaminopimelate biosynthesis</keyword>
<comment type="caution">
    <text evidence="12">Was originally thought to be a dihydrodipicolinate synthase (DHDPS), catalyzing the condensation of (S)-aspartate-beta-semialdehyde [(S)-ASA] and pyruvate to dihydrodipicolinate (DHDP). However, it was shown in E.coli that the product of the enzymatic reaction is not dihydrodipicolinate but in fact (4S)-4-hydroxy-2,3,4,5-tetrahydro-(2S)-dipicolinic acid (HTPA), and that the consecutive dehydration reaction leading to DHDP is not spontaneous but catalyzed by DapB.</text>
</comment>
<accession>A0ABR9IIY0</accession>
<dbReference type="Pfam" id="PF00701">
    <property type="entry name" value="DHDPS"/>
    <property type="match status" value="1"/>
</dbReference>
<reference evidence="14 15" key="1">
    <citation type="submission" date="2020-10" db="EMBL/GenBank/DDBJ databases">
        <title>Sequencing the genomes of 1000 actinobacteria strains.</title>
        <authorList>
            <person name="Klenk H.-P."/>
        </authorList>
    </citation>
    <scope>NUCLEOTIDE SEQUENCE [LARGE SCALE GENOMIC DNA]</scope>
    <source>
        <strain evidence="14 15">DSM 7307</strain>
    </source>
</reference>
<evidence type="ECO:0000256" key="4">
    <source>
        <dbReference type="ARBA" id="ARBA00012086"/>
    </source>
</evidence>
<keyword evidence="10 12" id="KW-0704">Schiff base</keyword>
<dbReference type="HAMAP" id="MF_00418">
    <property type="entry name" value="DapA"/>
    <property type="match status" value="1"/>
</dbReference>
<keyword evidence="15" id="KW-1185">Reference proteome</keyword>
<evidence type="ECO:0000256" key="6">
    <source>
        <dbReference type="ARBA" id="ARBA00022605"/>
    </source>
</evidence>
<comment type="subunit">
    <text evidence="12">Homotetramer; dimer of dimers.</text>
</comment>
<dbReference type="RefSeq" id="WP_192727401.1">
    <property type="nucleotide sequence ID" value="NZ_BAAAVL010000003.1"/>
</dbReference>
<dbReference type="InterPro" id="IPR002220">
    <property type="entry name" value="DapA-like"/>
</dbReference>
<dbReference type="PIRSF" id="PIRSF001365">
    <property type="entry name" value="DHDPS"/>
    <property type="match status" value="1"/>
</dbReference>
<sequence>MNSKGRLRPGGAITALVTPFRNGEVDGAALEALVEWQVLSGVDGLAVCTAAGEGLSLSPQERRMVLDICIRAAADRIPVIAAAGTNCTESTITLIRDAEECGARAVLVTVPYYSKPGQKGILHHFQQIAAASNLPVLIENAPARTASDLTVETLERLAELDAIVAIVDATGDIARFANMPPALRHRFRFLSGHDGTALSFHLAGGDGIVSAAANILPRLVTSLQQAAYGSYISAALALSDRLHPLLTALGSESDPARLKYALQVLRGTEADLRLPLVPAEAESRSSIVAALSPFVGGSAQRMTLSL</sequence>
<evidence type="ECO:0000256" key="1">
    <source>
        <dbReference type="ARBA" id="ARBA00003294"/>
    </source>
</evidence>
<name>A0ABR9IIY0_RHIVS</name>
<dbReference type="PANTHER" id="PTHR12128">
    <property type="entry name" value="DIHYDRODIPICOLINATE SYNTHASE"/>
    <property type="match status" value="1"/>
</dbReference>
<dbReference type="SUPFAM" id="SSF51569">
    <property type="entry name" value="Aldolase"/>
    <property type="match status" value="1"/>
</dbReference>